<evidence type="ECO:0000313" key="2">
    <source>
        <dbReference type="Proteomes" id="UP000629468"/>
    </source>
</evidence>
<dbReference type="Proteomes" id="UP000629468">
    <property type="component" value="Unassembled WGS sequence"/>
</dbReference>
<reference evidence="1 2" key="1">
    <citation type="journal article" name="Sci. Rep.">
        <title>Telomere-to-telomere assembled and centromere annotated genomes of the two main subspecies of the button mushroom Agaricus bisporus reveal especially polymorphic chromosome ends.</title>
        <authorList>
            <person name="Sonnenberg A.S.M."/>
            <person name="Sedaghat-Telgerd N."/>
            <person name="Lavrijssen B."/>
            <person name="Ohm R.A."/>
            <person name="Hendrickx P.M."/>
            <person name="Scholtmeijer K."/>
            <person name="Baars J.J.P."/>
            <person name="van Peer A."/>
        </authorList>
    </citation>
    <scope>NUCLEOTIDE SEQUENCE [LARGE SCALE GENOMIC DNA]</scope>
    <source>
        <strain evidence="1 2">H119_p4</strain>
    </source>
</reference>
<comment type="caution">
    <text evidence="1">The sequence shown here is derived from an EMBL/GenBank/DDBJ whole genome shotgun (WGS) entry which is preliminary data.</text>
</comment>
<name>A0A8H7F487_AGABI</name>
<accession>A0A8H7F487</accession>
<gene>
    <name evidence="1" type="ORF">Agabi119p4_4950</name>
</gene>
<organism evidence="1 2">
    <name type="scientific">Agaricus bisporus var. burnettii</name>
    <dbReference type="NCBI Taxonomy" id="192524"/>
    <lineage>
        <taxon>Eukaryota</taxon>
        <taxon>Fungi</taxon>
        <taxon>Dikarya</taxon>
        <taxon>Basidiomycota</taxon>
        <taxon>Agaricomycotina</taxon>
        <taxon>Agaricomycetes</taxon>
        <taxon>Agaricomycetidae</taxon>
        <taxon>Agaricales</taxon>
        <taxon>Agaricineae</taxon>
        <taxon>Agaricaceae</taxon>
        <taxon>Agaricus</taxon>
    </lineage>
</organism>
<proteinExistence type="predicted"/>
<dbReference type="AlphaFoldDB" id="A0A8H7F487"/>
<evidence type="ECO:0000313" key="1">
    <source>
        <dbReference type="EMBL" id="KAF7776557.1"/>
    </source>
</evidence>
<sequence length="144" mass="17142">MDFTKVCHVELLLPCRQHIPRQARQFFRPHEKHKDSRRHEFVQIQDHTALSSTANISSLHQLLLAPSYKFPRQDHPRDTLLQCQLDEFQGQEWLPERERLEVLRTSQLKRKFHGNQLQESLPSQHDFTSDSFLTISFLPSLSFR</sequence>
<protein>
    <submittedName>
        <fullName evidence="1">Uncharacterized protein</fullName>
    </submittedName>
</protein>
<dbReference type="EMBL" id="JABXXO010000006">
    <property type="protein sequence ID" value="KAF7776557.1"/>
    <property type="molecule type" value="Genomic_DNA"/>
</dbReference>